<evidence type="ECO:0000313" key="2">
    <source>
        <dbReference type="EMBL" id="OPJ62236.1"/>
    </source>
</evidence>
<gene>
    <name evidence="2" type="primary">pgdA_2</name>
    <name evidence="2" type="ORF">CLORY_18440</name>
</gene>
<keyword evidence="3" id="KW-1185">Reference proteome</keyword>
<keyword evidence="2" id="KW-0378">Hydrolase</keyword>
<name>A0A1V4IQN5_9CLOT</name>
<accession>A0A1V4IQN5</accession>
<dbReference type="InterPro" id="IPR050248">
    <property type="entry name" value="Polysacc_deacetylase_ArnD"/>
</dbReference>
<dbReference type="InterPro" id="IPR011330">
    <property type="entry name" value="Glyco_hydro/deAcase_b/a-brl"/>
</dbReference>
<dbReference type="GO" id="GO:0005975">
    <property type="term" value="P:carbohydrate metabolic process"/>
    <property type="evidence" value="ECO:0007669"/>
    <property type="project" value="InterPro"/>
</dbReference>
<dbReference type="OrthoDB" id="9806342at2"/>
<evidence type="ECO:0000313" key="3">
    <source>
        <dbReference type="Proteomes" id="UP000190080"/>
    </source>
</evidence>
<dbReference type="GO" id="GO:0016810">
    <property type="term" value="F:hydrolase activity, acting on carbon-nitrogen (but not peptide) bonds"/>
    <property type="evidence" value="ECO:0007669"/>
    <property type="project" value="InterPro"/>
</dbReference>
<dbReference type="STRING" id="1450648.CLORY_18440"/>
<organism evidence="2 3">
    <name type="scientific">Clostridium oryzae</name>
    <dbReference type="NCBI Taxonomy" id="1450648"/>
    <lineage>
        <taxon>Bacteria</taxon>
        <taxon>Bacillati</taxon>
        <taxon>Bacillota</taxon>
        <taxon>Clostridia</taxon>
        <taxon>Eubacteriales</taxon>
        <taxon>Clostridiaceae</taxon>
        <taxon>Clostridium</taxon>
    </lineage>
</organism>
<dbReference type="InterPro" id="IPR002509">
    <property type="entry name" value="NODB_dom"/>
</dbReference>
<comment type="caution">
    <text evidence="2">The sequence shown here is derived from an EMBL/GenBank/DDBJ whole genome shotgun (WGS) entry which is preliminary data.</text>
</comment>
<dbReference type="SUPFAM" id="SSF88713">
    <property type="entry name" value="Glycoside hydrolase/deacetylase"/>
    <property type="match status" value="1"/>
</dbReference>
<dbReference type="RefSeq" id="WP_079423551.1">
    <property type="nucleotide sequence ID" value="NZ_MZGV01000016.1"/>
</dbReference>
<dbReference type="AlphaFoldDB" id="A0A1V4IQN5"/>
<dbReference type="EC" id="3.5.1.104" evidence="2"/>
<dbReference type="PANTHER" id="PTHR10587">
    <property type="entry name" value="GLYCOSYL TRANSFERASE-RELATED"/>
    <property type="match status" value="1"/>
</dbReference>
<sequence length="224" mass="25708">MDLGILTLILVYVVFPNLRYRLFSSKVIKKFHPESNTVVLTFDDGPDPRYTPELLDVLKKNNVKCTFFVLASQAQKYPYLIKRIVSEGHCIGLHSLKHTNAIFTSPMKTKKDLEKSIKILGELGVDVKVFRPPWGMFNPVTCHYAKIHNFKIILWSLHAMDWSRWVNSDYIKHKIIKKVKPGDIILLHDGRGANHAPKRTISALKTILPILKKEGFNFAMAKDL</sequence>
<proteinExistence type="predicted"/>
<dbReference type="PANTHER" id="PTHR10587:SF137">
    <property type="entry name" value="4-DEOXY-4-FORMAMIDO-L-ARABINOSE-PHOSPHOUNDECAPRENOL DEFORMYLASE ARND-RELATED"/>
    <property type="match status" value="1"/>
</dbReference>
<evidence type="ECO:0000259" key="1">
    <source>
        <dbReference type="PROSITE" id="PS51677"/>
    </source>
</evidence>
<dbReference type="Pfam" id="PF01522">
    <property type="entry name" value="Polysacc_deac_1"/>
    <property type="match status" value="1"/>
</dbReference>
<dbReference type="PROSITE" id="PS51677">
    <property type="entry name" value="NODB"/>
    <property type="match status" value="1"/>
</dbReference>
<dbReference type="Proteomes" id="UP000190080">
    <property type="component" value="Unassembled WGS sequence"/>
</dbReference>
<dbReference type="EMBL" id="MZGV01000016">
    <property type="protein sequence ID" value="OPJ62236.1"/>
    <property type="molecule type" value="Genomic_DNA"/>
</dbReference>
<feature type="domain" description="NodB homology" evidence="1">
    <location>
        <begin position="36"/>
        <end position="219"/>
    </location>
</feature>
<protein>
    <submittedName>
        <fullName evidence="2">Peptidoglycan-N-acetylglucosamine deacetylase</fullName>
        <ecNumber evidence="2">3.5.1.104</ecNumber>
    </submittedName>
</protein>
<dbReference type="CDD" id="cd10959">
    <property type="entry name" value="CE4_NodB_like_3"/>
    <property type="match status" value="1"/>
</dbReference>
<reference evidence="2 3" key="1">
    <citation type="submission" date="2017-03" db="EMBL/GenBank/DDBJ databases">
        <title>Genome sequence of Clostridium oryzae DSM 28571.</title>
        <authorList>
            <person name="Poehlein A."/>
            <person name="Daniel R."/>
        </authorList>
    </citation>
    <scope>NUCLEOTIDE SEQUENCE [LARGE SCALE GENOMIC DNA]</scope>
    <source>
        <strain evidence="2 3">DSM 28571</strain>
    </source>
</reference>
<dbReference type="Gene3D" id="3.20.20.370">
    <property type="entry name" value="Glycoside hydrolase/deacetylase"/>
    <property type="match status" value="1"/>
</dbReference>